<feature type="region of interest" description="Disordered" evidence="1">
    <location>
        <begin position="267"/>
        <end position="352"/>
    </location>
</feature>
<feature type="region of interest" description="Disordered" evidence="1">
    <location>
        <begin position="505"/>
        <end position="539"/>
    </location>
</feature>
<keyword evidence="3" id="KW-1185">Reference proteome</keyword>
<reference evidence="4" key="1">
    <citation type="submission" date="2022-11" db="UniProtKB">
        <authorList>
            <consortium name="WormBaseParasite"/>
        </authorList>
    </citation>
    <scope>IDENTIFICATION</scope>
</reference>
<feature type="region of interest" description="Disordered" evidence="1">
    <location>
        <begin position="62"/>
        <end position="91"/>
    </location>
</feature>
<evidence type="ECO:0000259" key="2">
    <source>
        <dbReference type="Pfam" id="PF10264"/>
    </source>
</evidence>
<feature type="compositionally biased region" description="Polar residues" evidence="1">
    <location>
        <begin position="78"/>
        <end position="87"/>
    </location>
</feature>
<feature type="compositionally biased region" description="Polar residues" evidence="1">
    <location>
        <begin position="583"/>
        <end position="597"/>
    </location>
</feature>
<feature type="region of interest" description="Disordered" evidence="1">
    <location>
        <begin position="551"/>
        <end position="603"/>
    </location>
</feature>
<organism evidence="3 4">
    <name type="scientific">Plectus sambesii</name>
    <dbReference type="NCBI Taxonomy" id="2011161"/>
    <lineage>
        <taxon>Eukaryota</taxon>
        <taxon>Metazoa</taxon>
        <taxon>Ecdysozoa</taxon>
        <taxon>Nematoda</taxon>
        <taxon>Chromadorea</taxon>
        <taxon>Plectida</taxon>
        <taxon>Plectina</taxon>
        <taxon>Plectoidea</taxon>
        <taxon>Plectidae</taxon>
        <taxon>Plectus</taxon>
    </lineage>
</organism>
<proteinExistence type="predicted"/>
<name>A0A914V9G9_9BILA</name>
<protein>
    <submittedName>
        <fullName evidence="4">Winged helix Storkhead-box1 domain-containing protein</fullName>
    </submittedName>
</protein>
<feature type="compositionally biased region" description="Basic and acidic residues" evidence="1">
    <location>
        <begin position="1"/>
        <end position="14"/>
    </location>
</feature>
<feature type="compositionally biased region" description="Polar residues" evidence="1">
    <location>
        <begin position="551"/>
        <end position="565"/>
    </location>
</feature>
<dbReference type="Proteomes" id="UP000887566">
    <property type="component" value="Unplaced"/>
</dbReference>
<dbReference type="InterPro" id="IPR019391">
    <property type="entry name" value="Storkhead-box_WHD"/>
</dbReference>
<dbReference type="Pfam" id="PF10264">
    <property type="entry name" value="WHD_Storkhead"/>
    <property type="match status" value="1"/>
</dbReference>
<dbReference type="PANTHER" id="PTHR22437:SF0">
    <property type="entry name" value="FI21431P1"/>
    <property type="match status" value="1"/>
</dbReference>
<dbReference type="GO" id="GO:0005634">
    <property type="term" value="C:nucleus"/>
    <property type="evidence" value="ECO:0007669"/>
    <property type="project" value="TreeGrafter"/>
</dbReference>
<dbReference type="AlphaFoldDB" id="A0A914V9G9"/>
<sequence>MVRAIEQMRSDRPHRPAYRPSDARPTEDSVIGDVSVFGACGSTGLERIKRRLDRLLAANLSGQSRRRSRLPHAPASHIPSNKSQRIAKNNAPHPSHTLFAGDIGGIEMQEVPQTQFVPLPEVLCLVISQLNRVGHPATLDTIAEEIAHEYPGMTVPGPEMLHAALTGLGTEGKVYCMGDHFFVSTPLMFQHYRQTAFGAAAVAPAAPFWGDSAPYHMGVAAPTKQLQTIKQESCTRECQTGASIVNAPAYKAKTKKDQATLADVHECAAQNDENQRRSRKDDGGVVRSRSIKDKDKKTGFFARLFRRSRSREKVKGQEESDQQASSSKAQPAATQATPATVDQPSNSLGTFSAQFPPTEWLYDPRLHLQATHGKSRKRDKVALRGVFDPPKIADKKMAAGRLSSQRFCTFPENLNEETVTPTAAVVPTRSSRKHHRLHFRQSKYLSSSSECLNYGPIDPPELLPNYAEAEAFDEVRRRRRKHRRSERVERLATSGRTDSTLRVLEALDSADDPTPRAHDADGWLEREPSGGRTSTPVDNRCPALEAMIQNGESGESARSGTQQLAVQPGGSDSAYSASPVVTDMSNSSRDKFSSWSGSEAAAKADPMDHTYINLDHRAQEIPGKERRAARVMEMGSDQFDSSLESTRFENITNNTTVDLVARQLSDAHLHTVESARPNVKSVHISNV</sequence>
<dbReference type="PANTHER" id="PTHR22437">
    <property type="entry name" value="WINGED HELIX DOMAIN-CONTAINING PROTEIN"/>
    <property type="match status" value="1"/>
</dbReference>
<feature type="compositionally biased region" description="Basic and acidic residues" evidence="1">
    <location>
        <begin position="513"/>
        <end position="529"/>
    </location>
</feature>
<dbReference type="GO" id="GO:0006357">
    <property type="term" value="P:regulation of transcription by RNA polymerase II"/>
    <property type="evidence" value="ECO:0007669"/>
    <property type="project" value="InterPro"/>
</dbReference>
<accession>A0A914V9G9</accession>
<feature type="domain" description="Winged helix Storkhead-box1" evidence="2">
    <location>
        <begin position="108"/>
        <end position="186"/>
    </location>
</feature>
<feature type="compositionally biased region" description="Low complexity" evidence="1">
    <location>
        <begin position="322"/>
        <end position="344"/>
    </location>
</feature>
<evidence type="ECO:0000313" key="4">
    <source>
        <dbReference type="WBParaSite" id="PSAMB.scaffold1675size28794.g14321.t1"/>
    </source>
</evidence>
<feature type="compositionally biased region" description="Basic and acidic residues" evidence="1">
    <location>
        <begin position="273"/>
        <end position="298"/>
    </location>
</feature>
<dbReference type="GO" id="GO:0000977">
    <property type="term" value="F:RNA polymerase II transcription regulatory region sequence-specific DNA binding"/>
    <property type="evidence" value="ECO:0007669"/>
    <property type="project" value="TreeGrafter"/>
</dbReference>
<dbReference type="InterPro" id="IPR040126">
    <property type="entry name" value="STOX1/2"/>
</dbReference>
<dbReference type="GO" id="GO:0005737">
    <property type="term" value="C:cytoplasm"/>
    <property type="evidence" value="ECO:0007669"/>
    <property type="project" value="TreeGrafter"/>
</dbReference>
<evidence type="ECO:0000313" key="3">
    <source>
        <dbReference type="Proteomes" id="UP000887566"/>
    </source>
</evidence>
<feature type="region of interest" description="Disordered" evidence="1">
    <location>
        <begin position="477"/>
        <end position="496"/>
    </location>
</feature>
<evidence type="ECO:0000256" key="1">
    <source>
        <dbReference type="SAM" id="MobiDB-lite"/>
    </source>
</evidence>
<feature type="region of interest" description="Disordered" evidence="1">
    <location>
        <begin position="1"/>
        <end position="27"/>
    </location>
</feature>
<dbReference type="WBParaSite" id="PSAMB.scaffold1675size28794.g14321.t1">
    <property type="protein sequence ID" value="PSAMB.scaffold1675size28794.g14321.t1"/>
    <property type="gene ID" value="PSAMB.scaffold1675size28794.g14321"/>
</dbReference>